<evidence type="ECO:0000313" key="2">
    <source>
        <dbReference type="Proteomes" id="UP000287651"/>
    </source>
</evidence>
<sequence length="230" mass="25932">MQFIRSTARFKDYGIHVNSNLNNSGLSRPFQLVSARGIASKLFIGGKLKSIMACLFPLPNWLLPPTATLSHLPNLKPLSPTPPYNLHSSHKPQHQISSPLPLDDYEAVLGIEWLTTLGDVPWTFFKFIMKFFSRGKQVILREKRESNVKMVSMQRMEKLMIVWDCRIATHHCPDTAADTGLQEHGAPSIGTTRKPHEELQIKTRSLSLEDKADLKRTGLLGPQLSRVLVD</sequence>
<evidence type="ECO:0000313" key="1">
    <source>
        <dbReference type="EMBL" id="RRT68249.1"/>
    </source>
</evidence>
<gene>
    <name evidence="1" type="ORF">B296_00027092</name>
</gene>
<comment type="caution">
    <text evidence="1">The sequence shown here is derived from an EMBL/GenBank/DDBJ whole genome shotgun (WGS) entry which is preliminary data.</text>
</comment>
<organism evidence="1 2">
    <name type="scientific">Ensete ventricosum</name>
    <name type="common">Abyssinian banana</name>
    <name type="synonym">Musa ensete</name>
    <dbReference type="NCBI Taxonomy" id="4639"/>
    <lineage>
        <taxon>Eukaryota</taxon>
        <taxon>Viridiplantae</taxon>
        <taxon>Streptophyta</taxon>
        <taxon>Embryophyta</taxon>
        <taxon>Tracheophyta</taxon>
        <taxon>Spermatophyta</taxon>
        <taxon>Magnoliopsida</taxon>
        <taxon>Liliopsida</taxon>
        <taxon>Zingiberales</taxon>
        <taxon>Musaceae</taxon>
        <taxon>Ensete</taxon>
    </lineage>
</organism>
<proteinExistence type="predicted"/>
<reference evidence="1 2" key="1">
    <citation type="journal article" date="2014" name="Agronomy (Basel)">
        <title>A Draft Genome Sequence for Ensete ventricosum, the Drought-Tolerant Tree Against Hunger.</title>
        <authorList>
            <person name="Harrison J."/>
            <person name="Moore K.A."/>
            <person name="Paszkiewicz K."/>
            <person name="Jones T."/>
            <person name="Grant M."/>
            <person name="Ambacheew D."/>
            <person name="Muzemil S."/>
            <person name="Studholme D.J."/>
        </authorList>
    </citation>
    <scope>NUCLEOTIDE SEQUENCE [LARGE SCALE GENOMIC DNA]</scope>
</reference>
<dbReference type="AlphaFoldDB" id="A0A426ZW76"/>
<name>A0A426ZW76_ENSVE</name>
<dbReference type="EMBL" id="AMZH03004752">
    <property type="protein sequence ID" value="RRT68249.1"/>
    <property type="molecule type" value="Genomic_DNA"/>
</dbReference>
<protein>
    <submittedName>
        <fullName evidence="1">Uncharacterized protein</fullName>
    </submittedName>
</protein>
<accession>A0A426ZW76</accession>
<dbReference type="Proteomes" id="UP000287651">
    <property type="component" value="Unassembled WGS sequence"/>
</dbReference>